<dbReference type="EMBL" id="SNXS01000001">
    <property type="protein sequence ID" value="TDP74129.1"/>
    <property type="molecule type" value="Genomic_DNA"/>
</dbReference>
<gene>
    <name evidence="1" type="ORF">DES47_101181</name>
</gene>
<dbReference type="AlphaFoldDB" id="A0A4R6QTF4"/>
<comment type="caution">
    <text evidence="1">The sequence shown here is derived from an EMBL/GenBank/DDBJ whole genome shotgun (WGS) entry which is preliminary data.</text>
</comment>
<dbReference type="InParanoid" id="A0A4R6QTF4"/>
<keyword evidence="2" id="KW-1185">Reference proteome</keyword>
<reference evidence="1 2" key="1">
    <citation type="submission" date="2019-03" db="EMBL/GenBank/DDBJ databases">
        <title>Genomic Encyclopedia of Type Strains, Phase IV (KMG-IV): sequencing the most valuable type-strain genomes for metagenomic binning, comparative biology and taxonomic classification.</title>
        <authorList>
            <person name="Goeker M."/>
        </authorList>
    </citation>
    <scope>NUCLEOTIDE SEQUENCE [LARGE SCALE GENOMIC DNA]</scope>
    <source>
        <strain evidence="1 2">DSM 16998</strain>
    </source>
</reference>
<proteinExistence type="predicted"/>
<organism evidence="1 2">
    <name type="scientific">Roseateles toxinivorans</name>
    <dbReference type="NCBI Taxonomy" id="270368"/>
    <lineage>
        <taxon>Bacteria</taxon>
        <taxon>Pseudomonadati</taxon>
        <taxon>Pseudomonadota</taxon>
        <taxon>Betaproteobacteria</taxon>
        <taxon>Burkholderiales</taxon>
        <taxon>Sphaerotilaceae</taxon>
        <taxon>Roseateles</taxon>
    </lineage>
</organism>
<sequence>MGTGGARNWAGRPGWRPKAEHHRSLDVRRFAAENMLRPGAWTWRWLDPATEQEVASISIIGTVGRLTLSYTADGEAIRTEVAIVKTACGFGGARPWFQCPRCGSRVAKLYLRAKRFACRHCHRMSYASQSNDICGRTWGKQRKLEARLEANWQRPKHMHLKTYARLLAAILACEQARDDWLAGAMVRLMGGLDDLRKRFPDLAGV</sequence>
<accession>A0A4R6QTF4</accession>
<protein>
    <submittedName>
        <fullName evidence="1">Uncharacterized protein</fullName>
    </submittedName>
</protein>
<dbReference type="Proteomes" id="UP000295361">
    <property type="component" value="Unassembled WGS sequence"/>
</dbReference>
<name>A0A4R6QTF4_9BURK</name>
<evidence type="ECO:0000313" key="2">
    <source>
        <dbReference type="Proteomes" id="UP000295361"/>
    </source>
</evidence>
<evidence type="ECO:0000313" key="1">
    <source>
        <dbReference type="EMBL" id="TDP74129.1"/>
    </source>
</evidence>